<sequence length="327" mass="33673">MRYRQWRYAEFEVTWARVVVVLAVLSPGQGAQKPGFLTPWLDLPGARDRLAAWSELCGVDLVHLGTDADQAEITDTARTQPLLVAAALLAAEHLPVDRVDVVAGHSVGELAAAAMAGVLTPEAAVTLAAVRGREMAAACALAPTGMSAVLGGDPDEVLAAIEAAGAYPANRNGAGQIVAAGTTESLEKLAAQPPAKAKLIPLSVAGAFHTPFMTPAREALSAHAAGLDVADPARTWLSNADGQPMTSGRQALDRLVAQVTAPVRWDACMQTMADRGVTAVVELPPAGTLAGLAKRQLKGIEILKVNTPDDLAAAADLIARVNTGGAS</sequence>
<dbReference type="GO" id="GO:0005829">
    <property type="term" value="C:cytosol"/>
    <property type="evidence" value="ECO:0007669"/>
    <property type="project" value="TreeGrafter"/>
</dbReference>
<dbReference type="EMBL" id="VLLL01000009">
    <property type="protein sequence ID" value="TWJ07854.1"/>
    <property type="molecule type" value="Genomic_DNA"/>
</dbReference>
<dbReference type="InterPro" id="IPR014043">
    <property type="entry name" value="Acyl_transferase_dom"/>
</dbReference>
<accession>A0A562UQI6</accession>
<organism evidence="6 7">
    <name type="scientific">Stackebrandtia albiflava</name>
    <dbReference type="NCBI Taxonomy" id="406432"/>
    <lineage>
        <taxon>Bacteria</taxon>
        <taxon>Bacillati</taxon>
        <taxon>Actinomycetota</taxon>
        <taxon>Actinomycetes</taxon>
        <taxon>Glycomycetales</taxon>
        <taxon>Glycomycetaceae</taxon>
        <taxon>Stackebrandtia</taxon>
    </lineage>
</organism>
<comment type="caution">
    <text evidence="6">The sequence shown here is derived from an EMBL/GenBank/DDBJ whole genome shotgun (WGS) entry which is preliminary data.</text>
</comment>
<dbReference type="Pfam" id="PF00698">
    <property type="entry name" value="Acyl_transf_1"/>
    <property type="match status" value="1"/>
</dbReference>
<proteinExistence type="predicted"/>
<dbReference type="GO" id="GO:0004314">
    <property type="term" value="F:[acyl-carrier-protein] S-malonyltransferase activity"/>
    <property type="evidence" value="ECO:0007669"/>
    <property type="project" value="UniProtKB-EC"/>
</dbReference>
<name>A0A562UQI6_9ACTN</name>
<dbReference type="InterPro" id="IPR050858">
    <property type="entry name" value="Mal-CoA-ACP_Trans/PKS_FabD"/>
</dbReference>
<dbReference type="EC" id="2.3.1.39" evidence="1"/>
<feature type="domain" description="Malonyl-CoA:ACP transacylase (MAT)" evidence="5">
    <location>
        <begin position="25"/>
        <end position="321"/>
    </location>
</feature>
<dbReference type="Gene3D" id="3.30.70.250">
    <property type="entry name" value="Malonyl-CoA ACP transacylase, ACP-binding"/>
    <property type="match status" value="1"/>
</dbReference>
<evidence type="ECO:0000259" key="5">
    <source>
        <dbReference type="SMART" id="SM00827"/>
    </source>
</evidence>
<keyword evidence="7" id="KW-1185">Reference proteome</keyword>
<evidence type="ECO:0000256" key="2">
    <source>
        <dbReference type="ARBA" id="ARBA00022679"/>
    </source>
</evidence>
<gene>
    <name evidence="6" type="ORF">LX16_4635</name>
</gene>
<reference evidence="6 7" key="1">
    <citation type="journal article" date="2013" name="Stand. Genomic Sci.">
        <title>Genomic Encyclopedia of Type Strains, Phase I: The one thousand microbial genomes (KMG-I) project.</title>
        <authorList>
            <person name="Kyrpides N.C."/>
            <person name="Woyke T."/>
            <person name="Eisen J.A."/>
            <person name="Garrity G."/>
            <person name="Lilburn T.G."/>
            <person name="Beck B.J."/>
            <person name="Whitman W.B."/>
            <person name="Hugenholtz P."/>
            <person name="Klenk H.P."/>
        </authorList>
    </citation>
    <scope>NUCLEOTIDE SEQUENCE [LARGE SCALE GENOMIC DNA]</scope>
    <source>
        <strain evidence="6 7">DSM 45044</strain>
    </source>
</reference>
<evidence type="ECO:0000256" key="3">
    <source>
        <dbReference type="ARBA" id="ARBA00023315"/>
    </source>
</evidence>
<dbReference type="AlphaFoldDB" id="A0A562UQI6"/>
<comment type="catalytic activity">
    <reaction evidence="4">
        <text>holo-[ACP] + malonyl-CoA = malonyl-[ACP] + CoA</text>
        <dbReference type="Rhea" id="RHEA:41792"/>
        <dbReference type="Rhea" id="RHEA-COMP:9623"/>
        <dbReference type="Rhea" id="RHEA-COMP:9685"/>
        <dbReference type="ChEBI" id="CHEBI:57287"/>
        <dbReference type="ChEBI" id="CHEBI:57384"/>
        <dbReference type="ChEBI" id="CHEBI:64479"/>
        <dbReference type="ChEBI" id="CHEBI:78449"/>
        <dbReference type="EC" id="2.3.1.39"/>
    </reaction>
</comment>
<dbReference type="Gene3D" id="3.40.366.10">
    <property type="entry name" value="Malonyl-Coenzyme A Acyl Carrier Protein, domain 2"/>
    <property type="match status" value="1"/>
</dbReference>
<dbReference type="SUPFAM" id="SSF55048">
    <property type="entry name" value="Probable ACP-binding domain of malonyl-CoA ACP transacylase"/>
    <property type="match status" value="1"/>
</dbReference>
<keyword evidence="3" id="KW-0012">Acyltransferase</keyword>
<dbReference type="InterPro" id="IPR016036">
    <property type="entry name" value="Malonyl_transacylase_ACP-bd"/>
</dbReference>
<protein>
    <recommendedName>
        <fullName evidence="1">[acyl-carrier-protein] S-malonyltransferase</fullName>
        <ecNumber evidence="1">2.3.1.39</ecNumber>
    </recommendedName>
</protein>
<dbReference type="SUPFAM" id="SSF52151">
    <property type="entry name" value="FabD/lysophospholipase-like"/>
    <property type="match status" value="1"/>
</dbReference>
<dbReference type="SMART" id="SM00827">
    <property type="entry name" value="PKS_AT"/>
    <property type="match status" value="1"/>
</dbReference>
<keyword evidence="2 6" id="KW-0808">Transferase</keyword>
<evidence type="ECO:0000313" key="6">
    <source>
        <dbReference type="EMBL" id="TWJ07854.1"/>
    </source>
</evidence>
<dbReference type="PANTHER" id="PTHR42681:SF1">
    <property type="entry name" value="MALONYL-COA-ACYL CARRIER PROTEIN TRANSACYLASE, MITOCHONDRIAL"/>
    <property type="match status" value="1"/>
</dbReference>
<dbReference type="Proteomes" id="UP000321617">
    <property type="component" value="Unassembled WGS sequence"/>
</dbReference>
<dbReference type="InterPro" id="IPR016035">
    <property type="entry name" value="Acyl_Trfase/lysoPLipase"/>
</dbReference>
<evidence type="ECO:0000313" key="7">
    <source>
        <dbReference type="Proteomes" id="UP000321617"/>
    </source>
</evidence>
<evidence type="ECO:0000256" key="1">
    <source>
        <dbReference type="ARBA" id="ARBA00013258"/>
    </source>
</evidence>
<evidence type="ECO:0000256" key="4">
    <source>
        <dbReference type="ARBA" id="ARBA00048462"/>
    </source>
</evidence>
<dbReference type="GO" id="GO:0006633">
    <property type="term" value="P:fatty acid biosynthetic process"/>
    <property type="evidence" value="ECO:0007669"/>
    <property type="project" value="TreeGrafter"/>
</dbReference>
<dbReference type="InterPro" id="IPR001227">
    <property type="entry name" value="Ac_transferase_dom_sf"/>
</dbReference>
<dbReference type="PANTHER" id="PTHR42681">
    <property type="entry name" value="MALONYL-COA-ACYL CARRIER PROTEIN TRANSACYLASE, MITOCHONDRIAL"/>
    <property type="match status" value="1"/>
</dbReference>